<keyword evidence="8 11" id="KW-0472">Membrane</keyword>
<keyword evidence="7 11" id="KW-1133">Transmembrane helix</keyword>
<comment type="subcellular location">
    <subcellularLocation>
        <location evidence="1">Cell inner membrane</location>
        <topology evidence="1">Single-pass membrane protein</topology>
    </subcellularLocation>
</comment>
<evidence type="ECO:0000259" key="12">
    <source>
        <dbReference type="Pfam" id="PF12019"/>
    </source>
</evidence>
<dbReference type="InterPro" id="IPR012902">
    <property type="entry name" value="N_methyl_site"/>
</dbReference>
<dbReference type="Gene3D" id="3.55.40.10">
    <property type="entry name" value="minor pseudopilin epsh domain"/>
    <property type="match status" value="1"/>
</dbReference>
<proteinExistence type="inferred from homology"/>
<dbReference type="NCBIfam" id="TIGR02532">
    <property type="entry name" value="IV_pilin_GFxxxE"/>
    <property type="match status" value="1"/>
</dbReference>
<feature type="domain" description="General secretion pathway GspH" evidence="12">
    <location>
        <begin position="53"/>
        <end position="165"/>
    </location>
</feature>
<evidence type="ECO:0000256" key="8">
    <source>
        <dbReference type="ARBA" id="ARBA00023136"/>
    </source>
</evidence>
<evidence type="ECO:0000256" key="2">
    <source>
        <dbReference type="ARBA" id="ARBA00021549"/>
    </source>
</evidence>
<evidence type="ECO:0000256" key="11">
    <source>
        <dbReference type="SAM" id="Phobius"/>
    </source>
</evidence>
<evidence type="ECO:0000313" key="14">
    <source>
        <dbReference type="Proteomes" id="UP000647183"/>
    </source>
</evidence>
<evidence type="ECO:0000256" key="6">
    <source>
        <dbReference type="ARBA" id="ARBA00022692"/>
    </source>
</evidence>
<dbReference type="Pfam" id="PF07963">
    <property type="entry name" value="N_methyl"/>
    <property type="match status" value="1"/>
</dbReference>
<dbReference type="EMBL" id="JACSQJ010000009">
    <property type="protein sequence ID" value="MBD7989048.1"/>
    <property type="molecule type" value="Genomic_DNA"/>
</dbReference>
<dbReference type="RefSeq" id="WP_191730226.1">
    <property type="nucleotide sequence ID" value="NZ_JACSQJ010000009.1"/>
</dbReference>
<evidence type="ECO:0000256" key="3">
    <source>
        <dbReference type="ARBA" id="ARBA00022475"/>
    </source>
</evidence>
<keyword evidence="5" id="KW-0997">Cell inner membrane</keyword>
<dbReference type="InterPro" id="IPR022346">
    <property type="entry name" value="T2SS_GspH"/>
</dbReference>
<reference evidence="13 14" key="1">
    <citation type="submission" date="2020-08" db="EMBL/GenBank/DDBJ databases">
        <title>A Genomic Blueprint of the Chicken Gut Microbiome.</title>
        <authorList>
            <person name="Gilroy R."/>
            <person name="Ravi A."/>
            <person name="Getino M."/>
            <person name="Pursley I."/>
            <person name="Horton D.L."/>
            <person name="Alikhan N.-F."/>
            <person name="Baker D."/>
            <person name="Gharbi K."/>
            <person name="Hall N."/>
            <person name="Watson M."/>
            <person name="Adriaenssens E.M."/>
            <person name="Foster-Nyarko E."/>
            <person name="Jarju S."/>
            <person name="Secka A."/>
            <person name="Antonio M."/>
            <person name="Oren A."/>
            <person name="Chaudhuri R."/>
            <person name="La Ragione R.M."/>
            <person name="Hildebrand F."/>
            <person name="Pallen M.J."/>
        </authorList>
    </citation>
    <scope>NUCLEOTIDE SEQUENCE [LARGE SCALE GENOMIC DNA]</scope>
    <source>
        <strain evidence="13 14">Sa2BVA3</strain>
    </source>
</reference>
<keyword evidence="14" id="KW-1185">Reference proteome</keyword>
<evidence type="ECO:0000313" key="13">
    <source>
        <dbReference type="EMBL" id="MBD7989048.1"/>
    </source>
</evidence>
<evidence type="ECO:0000256" key="10">
    <source>
        <dbReference type="ARBA" id="ARBA00030775"/>
    </source>
</evidence>
<keyword evidence="4" id="KW-0488">Methylation</keyword>
<evidence type="ECO:0000256" key="4">
    <source>
        <dbReference type="ARBA" id="ARBA00022481"/>
    </source>
</evidence>
<accession>A0ABR8UM04</accession>
<dbReference type="InterPro" id="IPR045584">
    <property type="entry name" value="Pilin-like"/>
</dbReference>
<comment type="caution">
    <text evidence="13">The sequence shown here is derived from an EMBL/GenBank/DDBJ whole genome shotgun (WGS) entry which is preliminary data.</text>
</comment>
<name>A0ABR8UM04_9GAMM</name>
<sequence>MDARTAPALQRGFTLIETLVVVAIFATGLGLGLPALGVVVEQHRLTTSMHLVSADMAMARSAAIARREAVVVCPGLPETGCSGGRDWSRGWLVFRDPDGNRQLDAEAELLRASEAPAAGSAEIRLTSTRPLLRYQPSGLAAHSNLTVNACARGQLRGKVVVNRLGRVRTERPTADTACP</sequence>
<gene>
    <name evidence="13" type="ORF">H9645_13500</name>
</gene>
<keyword evidence="6 11" id="KW-0812">Transmembrane</keyword>
<evidence type="ECO:0000256" key="7">
    <source>
        <dbReference type="ARBA" id="ARBA00022989"/>
    </source>
</evidence>
<protein>
    <recommendedName>
        <fullName evidence="2">Type II secretion system protein H</fullName>
    </recommendedName>
    <alternativeName>
        <fullName evidence="10">General secretion pathway protein H</fullName>
    </alternativeName>
</protein>
<evidence type="ECO:0000256" key="5">
    <source>
        <dbReference type="ARBA" id="ARBA00022519"/>
    </source>
</evidence>
<keyword evidence="3" id="KW-1003">Cell membrane</keyword>
<comment type="similarity">
    <text evidence="9">Belongs to the GSP H family.</text>
</comment>
<dbReference type="Pfam" id="PF12019">
    <property type="entry name" value="GspH"/>
    <property type="match status" value="1"/>
</dbReference>
<evidence type="ECO:0000256" key="1">
    <source>
        <dbReference type="ARBA" id="ARBA00004377"/>
    </source>
</evidence>
<feature type="transmembrane region" description="Helical" evidence="11">
    <location>
        <begin position="20"/>
        <end position="40"/>
    </location>
</feature>
<evidence type="ECO:0000256" key="9">
    <source>
        <dbReference type="ARBA" id="ARBA00025772"/>
    </source>
</evidence>
<organism evidence="13 14">
    <name type="scientific">Luteimonas colneyensis</name>
    <dbReference type="NCBI Taxonomy" id="2762230"/>
    <lineage>
        <taxon>Bacteria</taxon>
        <taxon>Pseudomonadati</taxon>
        <taxon>Pseudomonadota</taxon>
        <taxon>Gammaproteobacteria</taxon>
        <taxon>Lysobacterales</taxon>
        <taxon>Lysobacteraceae</taxon>
        <taxon>Luteimonas</taxon>
    </lineage>
</organism>
<dbReference type="Proteomes" id="UP000647183">
    <property type="component" value="Unassembled WGS sequence"/>
</dbReference>
<dbReference type="SUPFAM" id="SSF54523">
    <property type="entry name" value="Pili subunits"/>
    <property type="match status" value="1"/>
</dbReference>